<dbReference type="InterPro" id="IPR036390">
    <property type="entry name" value="WH_DNA-bd_sf"/>
</dbReference>
<sequence length="175" mass="19992">MSFTFPAIYNFPPFFTQQPTADTWSRQRALWVQLVLSYCASHRLFLVDLNELSVSPLFTNASISRSLNRKAIDAVFEDIVAAGNGEWEDKKSRSRCFVWWKRPDEWAALIYAWASDNGQKICTVYEIVEGDVTEGLEFHGLHIDAVKRVLEVLVRQGRGQLFYGSSDTDMGIKFA</sequence>
<dbReference type="EMBL" id="QEAP01000001">
    <property type="protein sequence ID" value="TPX78628.1"/>
    <property type="molecule type" value="Genomic_DNA"/>
</dbReference>
<dbReference type="GO" id="GO:0042803">
    <property type="term" value="F:protein homodimerization activity"/>
    <property type="evidence" value="ECO:0007669"/>
    <property type="project" value="TreeGrafter"/>
</dbReference>
<evidence type="ECO:0000256" key="5">
    <source>
        <dbReference type="ARBA" id="ARBA00022490"/>
    </source>
</evidence>
<dbReference type="GO" id="GO:0005198">
    <property type="term" value="F:structural molecule activity"/>
    <property type="evidence" value="ECO:0007669"/>
    <property type="project" value="TreeGrafter"/>
</dbReference>
<dbReference type="AlphaFoldDB" id="A0A507FTU8"/>
<dbReference type="PANTHER" id="PTHR13149">
    <property type="entry name" value="VACUOLAR PROTEIN SORTING-ASSOCIATED PROTEIN VPS25"/>
    <property type="match status" value="1"/>
</dbReference>
<name>A0A507FTU8_9FUNG</name>
<keyword evidence="5" id="KW-0963">Cytoplasm</keyword>
<protein>
    <recommendedName>
        <fullName evidence="3">Vacuolar protein-sorting-associated protein 25</fullName>
    </recommendedName>
</protein>
<evidence type="ECO:0000256" key="6">
    <source>
        <dbReference type="ARBA" id="ARBA00022927"/>
    </source>
</evidence>
<accession>A0A507FTU8</accession>
<reference evidence="7 8" key="1">
    <citation type="journal article" date="2019" name="Sci. Rep.">
        <title>Comparative genomics of chytrid fungi reveal insights into the obligate biotrophic and pathogenic lifestyle of Synchytrium endobioticum.</title>
        <authorList>
            <person name="van de Vossenberg B.T.L.H."/>
            <person name="Warris S."/>
            <person name="Nguyen H.D.T."/>
            <person name="van Gent-Pelzer M.P.E."/>
            <person name="Joly D.L."/>
            <person name="van de Geest H.C."/>
            <person name="Bonants P.J.M."/>
            <person name="Smith D.S."/>
            <person name="Levesque C.A."/>
            <person name="van der Lee T.A.J."/>
        </authorList>
    </citation>
    <scope>NUCLEOTIDE SEQUENCE [LARGE SCALE GENOMIC DNA]</scope>
    <source>
        <strain evidence="7 8">CBS 675.73</strain>
    </source>
</reference>
<comment type="subcellular location">
    <subcellularLocation>
        <location evidence="1">Cytoplasm</location>
    </subcellularLocation>
</comment>
<comment type="similarity">
    <text evidence="2">Belongs to the VPS25 family.</text>
</comment>
<evidence type="ECO:0000313" key="7">
    <source>
        <dbReference type="EMBL" id="TPX78628.1"/>
    </source>
</evidence>
<dbReference type="Proteomes" id="UP000320333">
    <property type="component" value="Unassembled WGS sequence"/>
</dbReference>
<organism evidence="7 8">
    <name type="scientific">Chytriomyces confervae</name>
    <dbReference type="NCBI Taxonomy" id="246404"/>
    <lineage>
        <taxon>Eukaryota</taxon>
        <taxon>Fungi</taxon>
        <taxon>Fungi incertae sedis</taxon>
        <taxon>Chytridiomycota</taxon>
        <taxon>Chytridiomycota incertae sedis</taxon>
        <taxon>Chytridiomycetes</taxon>
        <taxon>Chytridiales</taxon>
        <taxon>Chytriomycetaceae</taxon>
        <taxon>Chytriomyces</taxon>
    </lineage>
</organism>
<dbReference type="Gene3D" id="1.10.10.10">
    <property type="entry name" value="Winged helix-like DNA-binding domain superfamily/Winged helix DNA-binding domain"/>
    <property type="match status" value="1"/>
</dbReference>
<dbReference type="STRING" id="246404.A0A507FTU8"/>
<gene>
    <name evidence="7" type="ORF">CcCBS67573_g00011</name>
</gene>
<keyword evidence="6" id="KW-0653">Protein transport</keyword>
<evidence type="ECO:0000256" key="3">
    <source>
        <dbReference type="ARBA" id="ARBA00017934"/>
    </source>
</evidence>
<dbReference type="GO" id="GO:0043328">
    <property type="term" value="P:protein transport to vacuole involved in ubiquitin-dependent protein catabolic process via the multivesicular body sorting pathway"/>
    <property type="evidence" value="ECO:0007669"/>
    <property type="project" value="TreeGrafter"/>
</dbReference>
<dbReference type="Gene3D" id="1.10.10.570">
    <property type="entry name" value="Winged helix' DNA-binding domain. Chain C. Domain 1"/>
    <property type="match status" value="1"/>
</dbReference>
<proteinExistence type="inferred from homology"/>
<dbReference type="SUPFAM" id="SSF46785">
    <property type="entry name" value="Winged helix' DNA-binding domain"/>
    <property type="match status" value="2"/>
</dbReference>
<dbReference type="InterPro" id="IPR036388">
    <property type="entry name" value="WH-like_DNA-bd_sf"/>
</dbReference>
<keyword evidence="4" id="KW-0813">Transport</keyword>
<evidence type="ECO:0000256" key="2">
    <source>
        <dbReference type="ARBA" id="ARBA00009674"/>
    </source>
</evidence>
<dbReference type="InterPro" id="IPR014041">
    <property type="entry name" value="ESCRT-II_cplx_Vps25-sub_N"/>
</dbReference>
<evidence type="ECO:0000256" key="1">
    <source>
        <dbReference type="ARBA" id="ARBA00004496"/>
    </source>
</evidence>
<dbReference type="FunFam" id="1.10.10.570:FF:000003">
    <property type="entry name" value="Vacuolar protein-sorting-associated protein 25"/>
    <property type="match status" value="1"/>
</dbReference>
<dbReference type="InterPro" id="IPR008570">
    <property type="entry name" value="ESCRT-II_cplx_Vps25-sub"/>
</dbReference>
<dbReference type="OrthoDB" id="245150at2759"/>
<comment type="caution">
    <text evidence="7">The sequence shown here is derived from an EMBL/GenBank/DDBJ whole genome shotgun (WGS) entry which is preliminary data.</text>
</comment>
<dbReference type="Pfam" id="PF05871">
    <property type="entry name" value="ESCRT-II"/>
    <property type="match status" value="1"/>
</dbReference>
<dbReference type="PANTHER" id="PTHR13149:SF0">
    <property type="entry name" value="VACUOLAR PROTEIN-SORTING-ASSOCIATED PROTEIN 25"/>
    <property type="match status" value="1"/>
</dbReference>
<keyword evidence="8" id="KW-1185">Reference proteome</keyword>
<evidence type="ECO:0000313" key="8">
    <source>
        <dbReference type="Proteomes" id="UP000320333"/>
    </source>
</evidence>
<dbReference type="GO" id="GO:0000814">
    <property type="term" value="C:ESCRT II complex"/>
    <property type="evidence" value="ECO:0007669"/>
    <property type="project" value="InterPro"/>
</dbReference>
<evidence type="ECO:0000256" key="4">
    <source>
        <dbReference type="ARBA" id="ARBA00022448"/>
    </source>
</evidence>